<accession>I4ABU0</accession>
<proteinExistence type="predicted"/>
<dbReference type="AlphaFoldDB" id="I4ABU0"/>
<dbReference type="KEGG" id="ddh:Desde_3133"/>
<keyword evidence="3" id="KW-1185">Reference proteome</keyword>
<reference evidence="3" key="1">
    <citation type="submission" date="2012-06" db="EMBL/GenBank/DDBJ databases">
        <title>Complete sequence of Desulfitobacterium dehalogenans ATCC 51507.</title>
        <authorList>
            <person name="Lucas S."/>
            <person name="Han J."/>
            <person name="Lapidus A."/>
            <person name="Cheng J.-F."/>
            <person name="Goodwin L."/>
            <person name="Pitluck S."/>
            <person name="Peters L."/>
            <person name="Ovchinnikova G."/>
            <person name="Teshima H."/>
            <person name="Detter J.C."/>
            <person name="Han C."/>
            <person name="Tapia R."/>
            <person name="Land M."/>
            <person name="Hauser L."/>
            <person name="Kyrpides N."/>
            <person name="Ivanova N."/>
            <person name="Pagani I."/>
            <person name="Kruse T."/>
            <person name="de Vos W.M."/>
            <person name="Smidt H."/>
            <person name="Woyke T."/>
        </authorList>
    </citation>
    <scope>NUCLEOTIDE SEQUENCE [LARGE SCALE GENOMIC DNA]</scope>
    <source>
        <strain evidence="3">ATCC 51507 / DSM 9161 / JW/IU-DC1</strain>
    </source>
</reference>
<sequence>MPVNFRPFPVVKGKDAERHLERQRRNRETLKRILKDATKKLKKQ</sequence>
<feature type="compositionally biased region" description="Basic and acidic residues" evidence="1">
    <location>
        <begin position="26"/>
        <end position="44"/>
    </location>
</feature>
<dbReference type="EMBL" id="CP003348">
    <property type="protein sequence ID" value="AFM01425.1"/>
    <property type="molecule type" value="Genomic_DNA"/>
</dbReference>
<name>I4ABU0_DESDJ</name>
<dbReference type="Proteomes" id="UP000006053">
    <property type="component" value="Chromosome"/>
</dbReference>
<organism evidence="2 3">
    <name type="scientific">Desulfitobacterium dehalogenans (strain ATCC 51507 / DSM 9161 / JW/IU-DC1)</name>
    <dbReference type="NCBI Taxonomy" id="756499"/>
    <lineage>
        <taxon>Bacteria</taxon>
        <taxon>Bacillati</taxon>
        <taxon>Bacillota</taxon>
        <taxon>Clostridia</taxon>
        <taxon>Eubacteriales</taxon>
        <taxon>Desulfitobacteriaceae</taxon>
        <taxon>Desulfitobacterium</taxon>
    </lineage>
</organism>
<evidence type="ECO:0000313" key="3">
    <source>
        <dbReference type="Proteomes" id="UP000006053"/>
    </source>
</evidence>
<reference evidence="2 3" key="2">
    <citation type="journal article" date="2015" name="J. Bacteriol.">
        <title>Genomic, proteomic, and biochemical analysis of the organohalide respiratory pathway in Desulfitobacterium dehalogenans.</title>
        <authorList>
            <person name="Kruse T."/>
            <person name="van de Pas B.A."/>
            <person name="Atteia A."/>
            <person name="Krab K."/>
            <person name="Hagen W.R."/>
            <person name="Goodwin L."/>
            <person name="Chain P."/>
            <person name="Boeren S."/>
            <person name="Maphosa F."/>
            <person name="Schraa G."/>
            <person name="de Vos W.M."/>
            <person name="van der Oost J."/>
            <person name="Smidt H."/>
            <person name="Stams A.J."/>
        </authorList>
    </citation>
    <scope>NUCLEOTIDE SEQUENCE [LARGE SCALE GENOMIC DNA]</scope>
    <source>
        <strain evidence="3">ATCC 51507 / DSM 9161 / JW/IU-DC1</strain>
    </source>
</reference>
<dbReference type="HOGENOM" id="CLU_3215294_0_0_9"/>
<feature type="region of interest" description="Disordered" evidence="1">
    <location>
        <begin position="16"/>
        <end position="44"/>
    </location>
</feature>
<evidence type="ECO:0000313" key="2">
    <source>
        <dbReference type="EMBL" id="AFM01425.1"/>
    </source>
</evidence>
<evidence type="ECO:0000256" key="1">
    <source>
        <dbReference type="SAM" id="MobiDB-lite"/>
    </source>
</evidence>
<protein>
    <submittedName>
        <fullName evidence="2">Uncharacterized protein</fullName>
    </submittedName>
</protein>
<gene>
    <name evidence="2" type="ordered locus">Desde_3133</name>
</gene>